<accession>F0V9I7</accession>
<dbReference type="SUPFAM" id="SSF46579">
    <property type="entry name" value="Prefoldin"/>
    <property type="match status" value="1"/>
</dbReference>
<dbReference type="InterPro" id="IPR009053">
    <property type="entry name" value="Prefoldin"/>
</dbReference>
<gene>
    <name evidence="4" type="ORF">BN1204_008810</name>
    <name evidence="3" type="ORF">NCLIV_008810</name>
</gene>
<name>F0V9I7_NEOCL</name>
<dbReference type="eggNOG" id="ENOG502SXVR">
    <property type="taxonomic scope" value="Eukaryota"/>
</dbReference>
<dbReference type="InParanoid" id="F0V9I7"/>
<feature type="coiled-coil region" evidence="2">
    <location>
        <begin position="88"/>
        <end position="129"/>
    </location>
</feature>
<reference evidence="3" key="1">
    <citation type="submission" date="2011-02" db="EMBL/GenBank/DDBJ databases">
        <authorList>
            <person name="Aslett M."/>
        </authorList>
    </citation>
    <scope>NUCLEOTIDE SEQUENCE</scope>
    <source>
        <strain evidence="3">Liverpool</strain>
    </source>
</reference>
<dbReference type="GO" id="GO:0006457">
    <property type="term" value="P:protein folding"/>
    <property type="evidence" value="ECO:0007669"/>
    <property type="project" value="InterPro"/>
</dbReference>
<dbReference type="Proteomes" id="UP000007494">
    <property type="component" value="Chromosome III"/>
</dbReference>
<dbReference type="OrthoDB" id="2015447at2759"/>
<dbReference type="AlphaFoldDB" id="F0V9I7"/>
<organism evidence="3 5">
    <name type="scientific">Neospora caninum (strain Liverpool)</name>
    <dbReference type="NCBI Taxonomy" id="572307"/>
    <lineage>
        <taxon>Eukaryota</taxon>
        <taxon>Sar</taxon>
        <taxon>Alveolata</taxon>
        <taxon>Apicomplexa</taxon>
        <taxon>Conoidasida</taxon>
        <taxon>Coccidia</taxon>
        <taxon>Eucoccidiorida</taxon>
        <taxon>Eimeriorina</taxon>
        <taxon>Sarcocystidae</taxon>
        <taxon>Neospora</taxon>
    </lineage>
</organism>
<dbReference type="GO" id="GO:0051082">
    <property type="term" value="F:unfolded protein binding"/>
    <property type="evidence" value="ECO:0007669"/>
    <property type="project" value="InterPro"/>
</dbReference>
<dbReference type="Gene3D" id="1.10.287.370">
    <property type="match status" value="1"/>
</dbReference>
<dbReference type="GO" id="GO:0016272">
    <property type="term" value="C:prefoldin complex"/>
    <property type="evidence" value="ECO:0007669"/>
    <property type="project" value="InterPro"/>
</dbReference>
<dbReference type="Pfam" id="PF01920">
    <property type="entry name" value="Prefoldin_2"/>
    <property type="match status" value="1"/>
</dbReference>
<dbReference type="EMBL" id="LN714477">
    <property type="protein sequence ID" value="CEL65020.1"/>
    <property type="molecule type" value="Genomic_DNA"/>
</dbReference>
<keyword evidence="2" id="KW-0175">Coiled coil</keyword>
<reference evidence="4" key="4">
    <citation type="journal article" date="2015" name="PLoS ONE">
        <title>Comprehensive Evaluation of Toxoplasma gondii VEG and Neospora caninum LIV Genomes with Tachyzoite Stage Transcriptome and Proteome Defines Novel Transcript Features.</title>
        <authorList>
            <person name="Ramaprasad A."/>
            <person name="Mourier T."/>
            <person name="Naeem R."/>
            <person name="Malas T.B."/>
            <person name="Moussa E."/>
            <person name="Panigrahi A."/>
            <person name="Vermont S.J."/>
            <person name="Otto T.D."/>
            <person name="Wastling J."/>
            <person name="Pain A."/>
        </authorList>
    </citation>
    <scope>NUCLEOTIDE SEQUENCE</scope>
    <source>
        <strain evidence="4">Liverpool</strain>
    </source>
</reference>
<keyword evidence="5" id="KW-1185">Reference proteome</keyword>
<dbReference type="EMBL" id="FR823383">
    <property type="protein sequence ID" value="CBZ50412.1"/>
    <property type="molecule type" value="Genomic_DNA"/>
</dbReference>
<comment type="similarity">
    <text evidence="1">Belongs to the prefoldin subunit beta family.</text>
</comment>
<dbReference type="RefSeq" id="XP_003880446.1">
    <property type="nucleotide sequence ID" value="XM_003880397.1"/>
</dbReference>
<dbReference type="InterPro" id="IPR002777">
    <property type="entry name" value="PFD_beta-like"/>
</dbReference>
<dbReference type="OMA" id="EYMREAK"/>
<sequence length="155" mass="16706">MAPASAKGSSKGGVDAVQELSMMAREVEQQQDTLALQIQRVTAKIRNNAISVKRNEAALEMLKEAGPESVTYQQVARLFLLSPVPKLEASLRKQSADLQQEATKLEGLKDQLVTRLKSVDAQAVELRKNFQQTIAQAIQAQRDPAGADATPGAPA</sequence>
<evidence type="ECO:0000313" key="3">
    <source>
        <dbReference type="EMBL" id="CBZ50412.1"/>
    </source>
</evidence>
<proteinExistence type="inferred from homology"/>
<evidence type="ECO:0000256" key="1">
    <source>
        <dbReference type="ARBA" id="ARBA00008045"/>
    </source>
</evidence>
<dbReference type="VEuPathDB" id="ToxoDB:NCLIV_008810"/>
<evidence type="ECO:0000313" key="5">
    <source>
        <dbReference type="Proteomes" id="UP000007494"/>
    </source>
</evidence>
<evidence type="ECO:0000313" key="4">
    <source>
        <dbReference type="EMBL" id="CEL65020.1"/>
    </source>
</evidence>
<protein>
    <submittedName>
        <fullName evidence="4">Mediator complex subunit MED11</fullName>
    </submittedName>
</protein>
<evidence type="ECO:0000256" key="2">
    <source>
        <dbReference type="SAM" id="Coils"/>
    </source>
</evidence>
<reference evidence="3" key="2">
    <citation type="submission" date="2011-03" db="EMBL/GenBank/DDBJ databases">
        <title>Comparative genomics and transcriptomics of Neospora caninum and Toxoplasma gondii.</title>
        <authorList>
            <person name="Reid A.J."/>
            <person name="Sohal A."/>
            <person name="Harris D."/>
            <person name="Quail M."/>
            <person name="Sanders M."/>
            <person name="Berriman M."/>
            <person name="Wastling J.M."/>
            <person name="Pain A."/>
        </authorList>
    </citation>
    <scope>NUCLEOTIDE SEQUENCE</scope>
    <source>
        <strain evidence="3">Liverpool</strain>
    </source>
</reference>
<reference evidence="5" key="3">
    <citation type="journal article" date="2012" name="PLoS Pathog.">
        <title>Comparative genomics of the apicomplexan parasites Toxoplasma gondii and Neospora caninum: Coccidia differing in host range and transmission strategy.</title>
        <authorList>
            <person name="Reid A.J."/>
            <person name="Vermont S.J."/>
            <person name="Cotton J.A."/>
            <person name="Harris D."/>
            <person name="Hill-Cawthorne G.A."/>
            <person name="Konen-Waisman S."/>
            <person name="Latham S.M."/>
            <person name="Mourier T."/>
            <person name="Norton R."/>
            <person name="Quail M.A."/>
            <person name="Sanders M."/>
            <person name="Shanmugam D."/>
            <person name="Sohal A."/>
            <person name="Wasmuth J.D."/>
            <person name="Brunk B."/>
            <person name="Grigg M.E."/>
            <person name="Howard J.C."/>
            <person name="Parkinson J."/>
            <person name="Roos D.S."/>
            <person name="Trees A.J."/>
            <person name="Berriman M."/>
            <person name="Pain A."/>
            <person name="Wastling J.M."/>
        </authorList>
    </citation>
    <scope>NUCLEOTIDE SEQUENCE [LARGE SCALE GENOMIC DNA]</scope>
    <source>
        <strain evidence="5">Liverpool</strain>
    </source>
</reference>
<dbReference type="GeneID" id="13441438"/>